<keyword evidence="10" id="KW-0443">Lipid metabolism</keyword>
<feature type="transmembrane region" description="Helical" evidence="14">
    <location>
        <begin position="47"/>
        <end position="67"/>
    </location>
</feature>
<comment type="caution">
    <text evidence="15">The sequence shown here is derived from an EMBL/GenBank/DDBJ whole genome shotgun (WGS) entry which is preliminary data.</text>
</comment>
<comment type="subcellular location">
    <subcellularLocation>
        <location evidence="1">Membrane</location>
        <topology evidence="1">Multi-pass membrane protein</topology>
    </subcellularLocation>
</comment>
<dbReference type="GO" id="GO:0005506">
    <property type="term" value="F:iron ion binding"/>
    <property type="evidence" value="ECO:0007669"/>
    <property type="project" value="TreeGrafter"/>
</dbReference>
<evidence type="ECO:0000256" key="6">
    <source>
        <dbReference type="ARBA" id="ARBA00022832"/>
    </source>
</evidence>
<comment type="cofactor">
    <cofactor evidence="13">
        <name>Fe(2+)</name>
        <dbReference type="ChEBI" id="CHEBI:29033"/>
    </cofactor>
</comment>
<feature type="transmembrane region" description="Helical" evidence="14">
    <location>
        <begin position="193"/>
        <end position="213"/>
    </location>
</feature>
<feature type="transmembrane region" description="Helical" evidence="14">
    <location>
        <begin position="79"/>
        <end position="99"/>
    </location>
</feature>
<evidence type="ECO:0000256" key="5">
    <source>
        <dbReference type="ARBA" id="ARBA00022723"/>
    </source>
</evidence>
<dbReference type="PANTHER" id="PTHR11351:SF31">
    <property type="entry name" value="DESATURASE 1, ISOFORM A-RELATED"/>
    <property type="match status" value="1"/>
</dbReference>
<organism evidence="15 16">
    <name type="scientific">Oopsacas minuta</name>
    <dbReference type="NCBI Taxonomy" id="111878"/>
    <lineage>
        <taxon>Eukaryota</taxon>
        <taxon>Metazoa</taxon>
        <taxon>Porifera</taxon>
        <taxon>Hexactinellida</taxon>
        <taxon>Hexasterophora</taxon>
        <taxon>Lyssacinosida</taxon>
        <taxon>Leucopsacidae</taxon>
        <taxon>Oopsacas</taxon>
    </lineage>
</organism>
<evidence type="ECO:0000313" key="16">
    <source>
        <dbReference type="Proteomes" id="UP001165289"/>
    </source>
</evidence>
<proteinExistence type="inferred from homology"/>
<dbReference type="InterPro" id="IPR015876">
    <property type="entry name" value="Acyl-CoA_DS"/>
</dbReference>
<keyword evidence="8 13" id="KW-0560">Oxidoreductase</keyword>
<dbReference type="AlphaFoldDB" id="A0AAV7K6Q1"/>
<dbReference type="GO" id="GO:0005789">
    <property type="term" value="C:endoplasmic reticulum membrane"/>
    <property type="evidence" value="ECO:0007669"/>
    <property type="project" value="TreeGrafter"/>
</dbReference>
<dbReference type="Proteomes" id="UP001165289">
    <property type="component" value="Unassembled WGS sequence"/>
</dbReference>
<dbReference type="InterPro" id="IPR001522">
    <property type="entry name" value="FADS-1_CS"/>
</dbReference>
<evidence type="ECO:0000313" key="15">
    <source>
        <dbReference type="EMBL" id="KAI6656686.1"/>
    </source>
</evidence>
<dbReference type="CDD" id="cd03505">
    <property type="entry name" value="Delta9-FADS-like"/>
    <property type="match status" value="1"/>
</dbReference>
<dbReference type="PANTHER" id="PTHR11351">
    <property type="entry name" value="ACYL-COA DESATURASE"/>
    <property type="match status" value="1"/>
</dbReference>
<dbReference type="PRINTS" id="PR00075">
    <property type="entry name" value="FACDDSATRASE"/>
</dbReference>
<dbReference type="GO" id="GO:0004768">
    <property type="term" value="F:stearoyl-CoA 9-desaturase activity"/>
    <property type="evidence" value="ECO:0007669"/>
    <property type="project" value="TreeGrafter"/>
</dbReference>
<keyword evidence="11 14" id="KW-0472">Membrane</keyword>
<dbReference type="PROSITE" id="PS00476">
    <property type="entry name" value="FATTY_ACID_DESATUR_1"/>
    <property type="match status" value="1"/>
</dbReference>
<evidence type="ECO:0000256" key="7">
    <source>
        <dbReference type="ARBA" id="ARBA00022989"/>
    </source>
</evidence>
<sequence>MPPGENKSVPDDGDDYYLLDETSAKDLSFVPLPRPKGPISKYFRTQLVWYNIIGIGTLHLISLYAIIVSPSARLGTWLMYMWMYMMTGLGVTAGSHRMWTHKSYKAHWSYRLVLTILNTAAFQNHVIEWSRDHRTHHKFSETDADPHNAHRGFFFAHCGWLMCRKHPEVIRKGRMIDISDLEADPFLAFQRKYYPILVLLLAFIAPTILNSWITGDTYLNSFLIPGVLRYVSTLHITWSVNSAAHLWGAHPYDDTIHPAENLIVSMGAIGEGFHNYHHCFPWDYSTSEYGPLFNGTTCFIDIAAALGLVWDRKKASPAVIKARRSRTGDKS</sequence>
<evidence type="ECO:0000256" key="14">
    <source>
        <dbReference type="SAM" id="Phobius"/>
    </source>
</evidence>
<dbReference type="GO" id="GO:0006636">
    <property type="term" value="P:unsaturated fatty acid biosynthetic process"/>
    <property type="evidence" value="ECO:0007669"/>
    <property type="project" value="TreeGrafter"/>
</dbReference>
<evidence type="ECO:0000256" key="1">
    <source>
        <dbReference type="ARBA" id="ARBA00004141"/>
    </source>
</evidence>
<keyword evidence="7 14" id="KW-1133">Transmembrane helix</keyword>
<reference evidence="15 16" key="1">
    <citation type="journal article" date="2023" name="BMC Biol.">
        <title>The compact genome of the sponge Oopsacas minuta (Hexactinellida) is lacking key metazoan core genes.</title>
        <authorList>
            <person name="Santini S."/>
            <person name="Schenkelaars Q."/>
            <person name="Jourda C."/>
            <person name="Duchesne M."/>
            <person name="Belahbib H."/>
            <person name="Rocher C."/>
            <person name="Selva M."/>
            <person name="Riesgo A."/>
            <person name="Vervoort M."/>
            <person name="Leys S.P."/>
            <person name="Kodjabachian L."/>
            <person name="Le Bivic A."/>
            <person name="Borchiellini C."/>
            <person name="Claverie J.M."/>
            <person name="Renard E."/>
        </authorList>
    </citation>
    <scope>NUCLEOTIDE SEQUENCE [LARGE SCALE GENOMIC DNA]</scope>
    <source>
        <strain evidence="15">SPO-2</strain>
    </source>
</reference>
<keyword evidence="5" id="KW-0479">Metal-binding</keyword>
<dbReference type="EMBL" id="JAKMXF010000133">
    <property type="protein sequence ID" value="KAI6656686.1"/>
    <property type="molecule type" value="Genomic_DNA"/>
</dbReference>
<evidence type="ECO:0000256" key="9">
    <source>
        <dbReference type="ARBA" id="ARBA00023004"/>
    </source>
</evidence>
<evidence type="ECO:0000256" key="13">
    <source>
        <dbReference type="RuleBase" id="RU000581"/>
    </source>
</evidence>
<keyword evidence="9" id="KW-0408">Iron</keyword>
<evidence type="ECO:0000256" key="11">
    <source>
        <dbReference type="ARBA" id="ARBA00023136"/>
    </source>
</evidence>
<evidence type="ECO:0000256" key="12">
    <source>
        <dbReference type="ARBA" id="ARBA00023160"/>
    </source>
</evidence>
<gene>
    <name evidence="15" type="ORF">LOD99_15992</name>
</gene>
<evidence type="ECO:0000256" key="8">
    <source>
        <dbReference type="ARBA" id="ARBA00023002"/>
    </source>
</evidence>
<comment type="similarity">
    <text evidence="2 13">Belongs to the fatty acid desaturase type 1 family.</text>
</comment>
<evidence type="ECO:0000256" key="2">
    <source>
        <dbReference type="ARBA" id="ARBA00009295"/>
    </source>
</evidence>
<protein>
    <submittedName>
        <fullName evidence="15">Stearoyl-CoA desaturase 5-like</fullName>
    </submittedName>
</protein>
<name>A0AAV7K6Q1_9METZ</name>
<evidence type="ECO:0000256" key="3">
    <source>
        <dbReference type="ARBA" id="ARBA00022516"/>
    </source>
</evidence>
<comment type="domain">
    <text evidence="13">The histidine box domains are involved in binding the catalytic metal ions.</text>
</comment>
<keyword evidence="4 13" id="KW-0812">Transmembrane</keyword>
<keyword evidence="6" id="KW-0276">Fatty acid metabolism</keyword>
<evidence type="ECO:0000256" key="4">
    <source>
        <dbReference type="ARBA" id="ARBA00022692"/>
    </source>
</evidence>
<evidence type="ECO:0000256" key="10">
    <source>
        <dbReference type="ARBA" id="ARBA00023098"/>
    </source>
</evidence>
<accession>A0AAV7K6Q1</accession>
<keyword evidence="16" id="KW-1185">Reference proteome</keyword>
<keyword evidence="12 13" id="KW-0275">Fatty acid biosynthesis</keyword>
<keyword evidence="3 13" id="KW-0444">Lipid biosynthesis</keyword>